<gene>
    <name evidence="1" type="ORF">EVAR_93221_1</name>
</gene>
<reference evidence="1 2" key="1">
    <citation type="journal article" date="2019" name="Commun. Biol.">
        <title>The bagworm genome reveals a unique fibroin gene that provides high tensile strength.</title>
        <authorList>
            <person name="Kono N."/>
            <person name="Nakamura H."/>
            <person name="Ohtoshi R."/>
            <person name="Tomita M."/>
            <person name="Numata K."/>
            <person name="Arakawa K."/>
        </authorList>
    </citation>
    <scope>NUCLEOTIDE SEQUENCE [LARGE SCALE GENOMIC DNA]</scope>
</reference>
<dbReference type="EMBL" id="BGZK01000101">
    <property type="protein sequence ID" value="GBP18793.1"/>
    <property type="molecule type" value="Genomic_DNA"/>
</dbReference>
<protein>
    <submittedName>
        <fullName evidence="1">Uncharacterized protein</fullName>
    </submittedName>
</protein>
<accession>A0A4C1TXK3</accession>
<sequence>MTVTANGMTPLKPSTTSPPALTLYTLCPFSSKSRVPVVLSTVRSSSTYWFQSSLSILTPGPAPYRSLMMYS</sequence>
<evidence type="ECO:0000313" key="1">
    <source>
        <dbReference type="EMBL" id="GBP18793.1"/>
    </source>
</evidence>
<dbReference type="Proteomes" id="UP000299102">
    <property type="component" value="Unassembled WGS sequence"/>
</dbReference>
<keyword evidence="2" id="KW-1185">Reference proteome</keyword>
<name>A0A4C1TXK3_EUMVA</name>
<organism evidence="1 2">
    <name type="scientific">Eumeta variegata</name>
    <name type="common">Bagworm moth</name>
    <name type="synonym">Eumeta japonica</name>
    <dbReference type="NCBI Taxonomy" id="151549"/>
    <lineage>
        <taxon>Eukaryota</taxon>
        <taxon>Metazoa</taxon>
        <taxon>Ecdysozoa</taxon>
        <taxon>Arthropoda</taxon>
        <taxon>Hexapoda</taxon>
        <taxon>Insecta</taxon>
        <taxon>Pterygota</taxon>
        <taxon>Neoptera</taxon>
        <taxon>Endopterygota</taxon>
        <taxon>Lepidoptera</taxon>
        <taxon>Glossata</taxon>
        <taxon>Ditrysia</taxon>
        <taxon>Tineoidea</taxon>
        <taxon>Psychidae</taxon>
        <taxon>Oiketicinae</taxon>
        <taxon>Eumeta</taxon>
    </lineage>
</organism>
<dbReference type="AlphaFoldDB" id="A0A4C1TXK3"/>
<comment type="caution">
    <text evidence="1">The sequence shown here is derived from an EMBL/GenBank/DDBJ whole genome shotgun (WGS) entry which is preliminary data.</text>
</comment>
<evidence type="ECO:0000313" key="2">
    <source>
        <dbReference type="Proteomes" id="UP000299102"/>
    </source>
</evidence>
<proteinExistence type="predicted"/>